<dbReference type="AlphaFoldDB" id="A0A6J4JRB3"/>
<evidence type="ECO:0000313" key="2">
    <source>
        <dbReference type="EMBL" id="CAA9285528.1"/>
    </source>
</evidence>
<feature type="non-terminal residue" evidence="2">
    <location>
        <position position="124"/>
    </location>
</feature>
<feature type="compositionally biased region" description="Low complexity" evidence="1">
    <location>
        <begin position="8"/>
        <end position="31"/>
    </location>
</feature>
<organism evidence="2">
    <name type="scientific">uncultured Actinomycetospora sp</name>
    <dbReference type="NCBI Taxonomy" id="1135996"/>
    <lineage>
        <taxon>Bacteria</taxon>
        <taxon>Bacillati</taxon>
        <taxon>Actinomycetota</taxon>
        <taxon>Actinomycetes</taxon>
        <taxon>Pseudonocardiales</taxon>
        <taxon>Pseudonocardiaceae</taxon>
        <taxon>Actinomycetospora</taxon>
        <taxon>environmental samples</taxon>
    </lineage>
</organism>
<evidence type="ECO:0000256" key="1">
    <source>
        <dbReference type="SAM" id="MobiDB-lite"/>
    </source>
</evidence>
<sequence>RAARRPPARTTAAPARSRPSCAPGAPSSWASPPRPRARTPPRSPKSSPTTSATSSTSSPRLCSSTTRRCSRASCPGSTPWRSRPGCGSARSGPPSTRWPPRWRTPRAPLSSCATYAPPTRPRRR</sequence>
<gene>
    <name evidence="2" type="ORF">AVDCRST_MAG54-3987</name>
</gene>
<accession>A0A6J4JRB3</accession>
<feature type="compositionally biased region" description="Low complexity" evidence="1">
    <location>
        <begin position="90"/>
        <end position="101"/>
    </location>
</feature>
<name>A0A6J4JRB3_9PSEU</name>
<proteinExistence type="predicted"/>
<feature type="region of interest" description="Disordered" evidence="1">
    <location>
        <begin position="1"/>
        <end position="124"/>
    </location>
</feature>
<feature type="non-terminal residue" evidence="2">
    <location>
        <position position="1"/>
    </location>
</feature>
<reference evidence="2" key="1">
    <citation type="submission" date="2020-02" db="EMBL/GenBank/DDBJ databases">
        <authorList>
            <person name="Meier V. D."/>
        </authorList>
    </citation>
    <scope>NUCLEOTIDE SEQUENCE</scope>
    <source>
        <strain evidence="2">AVDCRST_MAG54</strain>
    </source>
</reference>
<protein>
    <submittedName>
        <fullName evidence="2">Uncharacterized protein</fullName>
    </submittedName>
</protein>
<feature type="compositionally biased region" description="Low complexity" evidence="1">
    <location>
        <begin position="44"/>
        <end position="75"/>
    </location>
</feature>
<dbReference type="EMBL" id="CADCTH010000505">
    <property type="protein sequence ID" value="CAA9285528.1"/>
    <property type="molecule type" value="Genomic_DNA"/>
</dbReference>